<gene>
    <name evidence="1" type="ORF">GCM10022267_90910</name>
</gene>
<organism evidence="1 2">
    <name type="scientific">Lentzea roselyniae</name>
    <dbReference type="NCBI Taxonomy" id="531940"/>
    <lineage>
        <taxon>Bacteria</taxon>
        <taxon>Bacillati</taxon>
        <taxon>Actinomycetota</taxon>
        <taxon>Actinomycetes</taxon>
        <taxon>Pseudonocardiales</taxon>
        <taxon>Pseudonocardiaceae</taxon>
        <taxon>Lentzea</taxon>
    </lineage>
</organism>
<keyword evidence="2" id="KW-1185">Reference proteome</keyword>
<name>A0ABP7CJM2_9PSEU</name>
<dbReference type="Proteomes" id="UP001500711">
    <property type="component" value="Unassembled WGS sequence"/>
</dbReference>
<dbReference type="EMBL" id="BAABBE010000090">
    <property type="protein sequence ID" value="GAA3690108.1"/>
    <property type="molecule type" value="Genomic_DNA"/>
</dbReference>
<protein>
    <submittedName>
        <fullName evidence="1">Uncharacterized protein</fullName>
    </submittedName>
</protein>
<sequence length="232" mass="25077">MRLTRTCSGDLLARFALAASRTELRGPGLVVGRCLLALAQLSTVVFSRDAVLFSPVLSPPDGVRCEGMRSTSLWCVTQVSGHGTVISRIVTIGVLLVVLSGYRPKLTCVPHWYVAFSSVVAAPSSDGGERALMLATMLLIPLCLGDDRRWQWTRLHTPPAPAWRGAAFAAGYALRLQLSVIYLGAVVSKLADPLWRQGSAMFVIAYHPEAGFQRPCGISWSPSCTRTGWLPP</sequence>
<dbReference type="RefSeq" id="WP_346137347.1">
    <property type="nucleotide sequence ID" value="NZ_BAABBE010000090.1"/>
</dbReference>
<reference evidence="2" key="1">
    <citation type="journal article" date="2019" name="Int. J. Syst. Evol. Microbiol.">
        <title>The Global Catalogue of Microorganisms (GCM) 10K type strain sequencing project: providing services to taxonomists for standard genome sequencing and annotation.</title>
        <authorList>
            <consortium name="The Broad Institute Genomics Platform"/>
            <consortium name="The Broad Institute Genome Sequencing Center for Infectious Disease"/>
            <person name="Wu L."/>
            <person name="Ma J."/>
        </authorList>
    </citation>
    <scope>NUCLEOTIDE SEQUENCE [LARGE SCALE GENOMIC DNA]</scope>
    <source>
        <strain evidence="2">JCM 17494</strain>
    </source>
</reference>
<evidence type="ECO:0000313" key="2">
    <source>
        <dbReference type="Proteomes" id="UP001500711"/>
    </source>
</evidence>
<accession>A0ABP7CJM2</accession>
<comment type="caution">
    <text evidence="1">The sequence shown here is derived from an EMBL/GenBank/DDBJ whole genome shotgun (WGS) entry which is preliminary data.</text>
</comment>
<evidence type="ECO:0000313" key="1">
    <source>
        <dbReference type="EMBL" id="GAA3690108.1"/>
    </source>
</evidence>
<proteinExistence type="predicted"/>